<dbReference type="RefSeq" id="WP_146199136.1">
    <property type="nucleotide sequence ID" value="NZ_QGGO01000009.1"/>
</dbReference>
<organism evidence="2 3">
    <name type="scientific">Arcicella aurantiaca</name>
    <dbReference type="NCBI Taxonomy" id="591202"/>
    <lineage>
        <taxon>Bacteria</taxon>
        <taxon>Pseudomonadati</taxon>
        <taxon>Bacteroidota</taxon>
        <taxon>Cytophagia</taxon>
        <taxon>Cytophagales</taxon>
        <taxon>Flectobacillaceae</taxon>
        <taxon>Arcicella</taxon>
    </lineage>
</organism>
<gene>
    <name evidence="2" type="ORF">LV89_02100</name>
</gene>
<feature type="compositionally biased region" description="Low complexity" evidence="1">
    <location>
        <begin position="444"/>
        <end position="457"/>
    </location>
</feature>
<dbReference type="EMBL" id="QGGO01000009">
    <property type="protein sequence ID" value="PWK26894.1"/>
    <property type="molecule type" value="Genomic_DNA"/>
</dbReference>
<comment type="caution">
    <text evidence="2">The sequence shown here is derived from an EMBL/GenBank/DDBJ whole genome shotgun (WGS) entry which is preliminary data.</text>
</comment>
<evidence type="ECO:0000313" key="3">
    <source>
        <dbReference type="Proteomes" id="UP000245489"/>
    </source>
</evidence>
<dbReference type="OrthoDB" id="9805017at2"/>
<dbReference type="AlphaFoldDB" id="A0A316E9X2"/>
<accession>A0A316E9X2</accession>
<proteinExistence type="predicted"/>
<evidence type="ECO:0000256" key="1">
    <source>
        <dbReference type="SAM" id="MobiDB-lite"/>
    </source>
</evidence>
<feature type="compositionally biased region" description="Polar residues" evidence="1">
    <location>
        <begin position="432"/>
        <end position="443"/>
    </location>
</feature>
<sequence length="731" mass="74817">MEKLRYILNFNKLLILFFMFLGGKTFGQVTLSLRYLSVDNKYHVYLTPTTALAAVANPKLTDGSSQITLMASTGNLTIGTVTSVSPSGSWDLSTTTRNNGDVVSGAPLGKDFFVITPAGDFTAINYTSGTEVELFNFDVTGTCTGSLDILPAGSQTAGGGTLNIGSYFSVKGYTGGIGTNHFASTYSMSAACPVAVTTSPDLVTSIGQPATPLTVGQASNVPVTITNVGTAPATGPILTTITIPTGTTAPASFLSNGSSCTTSGQTVTCSTPGPISNVSPTNTALINVPVTPLPASAGTSPQFTATTTGPNEPVANVGNNPATPMTPSTPIAGVPDLTTTIGQPSTPLTVGMPSNIPVTVTNIGSAPATGPITTTFTLPTGTTAPASFLSNGSSCTTSGQTVTCSTPGPISNVSPNNTALINIPVTPLASTVGTNPQFNATTSAPNEPSNNATNNPATPMTPIAAVVAGNTVVSVKALLQGGYQSAGLMRDQLRTKSLIPATEPYTALGYIHKGGGGSETVSSSVLAVSDPNNAIVDWVVVELRDATTPSTVIASKSALIQKDGDVVSATDGVSAVTFTGISVNNYYVSVKHRNHLGVMTKTALNFATAVGLIDFSLPSTLTNGTNPQKVLSDGRLALWAGNTTGDNQVIYSGTSSDVSPIYNYIYNDLSNTAKTTTFVKTAYTRNDVNLTGTVVYQGPSNEVDMIMVNILTHPANLVSKSPSFIILEQIP</sequence>
<keyword evidence="3" id="KW-1185">Reference proteome</keyword>
<feature type="region of interest" description="Disordered" evidence="1">
    <location>
        <begin position="432"/>
        <end position="457"/>
    </location>
</feature>
<dbReference type="Proteomes" id="UP000245489">
    <property type="component" value="Unassembled WGS sequence"/>
</dbReference>
<name>A0A316E9X2_9BACT</name>
<protein>
    <submittedName>
        <fullName evidence="2">Uncharacterized protein</fullName>
    </submittedName>
</protein>
<reference evidence="2 3" key="1">
    <citation type="submission" date="2018-05" db="EMBL/GenBank/DDBJ databases">
        <title>Genomic Encyclopedia of Archaeal and Bacterial Type Strains, Phase II (KMG-II): from individual species to whole genera.</title>
        <authorList>
            <person name="Goeker M."/>
        </authorList>
    </citation>
    <scope>NUCLEOTIDE SEQUENCE [LARGE SCALE GENOMIC DNA]</scope>
    <source>
        <strain evidence="2 3">DSM 22214</strain>
    </source>
</reference>
<evidence type="ECO:0000313" key="2">
    <source>
        <dbReference type="EMBL" id="PWK26894.1"/>
    </source>
</evidence>